<organism evidence="5 6">
    <name type="scientific">Ferrimicrobium acidiphilum DSM 19497</name>
    <dbReference type="NCBI Taxonomy" id="1121877"/>
    <lineage>
        <taxon>Bacteria</taxon>
        <taxon>Bacillati</taxon>
        <taxon>Actinomycetota</taxon>
        <taxon>Acidimicrobiia</taxon>
        <taxon>Acidimicrobiales</taxon>
        <taxon>Acidimicrobiaceae</taxon>
        <taxon>Ferrimicrobium</taxon>
    </lineage>
</organism>
<gene>
    <name evidence="5" type="primary">ygaV</name>
    <name evidence="5" type="ORF">FEAC_11550</name>
</gene>
<dbReference type="InterPro" id="IPR001845">
    <property type="entry name" value="HTH_ArsR_DNA-bd_dom"/>
</dbReference>
<keyword evidence="6" id="KW-1185">Reference proteome</keyword>
<dbReference type="PANTHER" id="PTHR43132:SF2">
    <property type="entry name" value="ARSENICAL RESISTANCE OPERON REPRESSOR ARSR-RELATED"/>
    <property type="match status" value="1"/>
</dbReference>
<evidence type="ECO:0000259" key="4">
    <source>
        <dbReference type="PROSITE" id="PS50987"/>
    </source>
</evidence>
<dbReference type="InterPro" id="IPR036388">
    <property type="entry name" value="WH-like_DNA-bd_sf"/>
</dbReference>
<dbReference type="GO" id="GO:0003677">
    <property type="term" value="F:DNA binding"/>
    <property type="evidence" value="ECO:0007669"/>
    <property type="project" value="UniProtKB-KW"/>
</dbReference>
<reference evidence="5 6" key="1">
    <citation type="submission" date="2015-01" db="EMBL/GenBank/DDBJ databases">
        <title>Draft genome of the acidophilic iron oxidizer Ferrimicrobium acidiphilum strain T23.</title>
        <authorList>
            <person name="Poehlein A."/>
            <person name="Eisen S."/>
            <person name="Schloemann M."/>
            <person name="Johnson B.D."/>
            <person name="Daniel R."/>
            <person name="Muehling M."/>
        </authorList>
    </citation>
    <scope>NUCLEOTIDE SEQUENCE [LARGE SCALE GENOMIC DNA]</scope>
    <source>
        <strain evidence="5 6">T23</strain>
    </source>
</reference>
<dbReference type="Pfam" id="PF01022">
    <property type="entry name" value="HTH_5"/>
    <property type="match status" value="1"/>
</dbReference>
<evidence type="ECO:0000256" key="1">
    <source>
        <dbReference type="ARBA" id="ARBA00023015"/>
    </source>
</evidence>
<evidence type="ECO:0000256" key="2">
    <source>
        <dbReference type="ARBA" id="ARBA00023125"/>
    </source>
</evidence>
<evidence type="ECO:0000256" key="3">
    <source>
        <dbReference type="ARBA" id="ARBA00023163"/>
    </source>
</evidence>
<dbReference type="NCBIfam" id="NF033788">
    <property type="entry name" value="HTH_metalloreg"/>
    <property type="match status" value="1"/>
</dbReference>
<dbReference type="InterPro" id="IPR051011">
    <property type="entry name" value="Metal_resp_trans_reg"/>
</dbReference>
<name>A0A0D8FVQ0_9ACTN</name>
<protein>
    <submittedName>
        <fullName evidence="5">Putative HTH-type transcriptional regulator YgaV</fullName>
    </submittedName>
</protein>
<dbReference type="Gene3D" id="1.10.10.10">
    <property type="entry name" value="Winged helix-like DNA-binding domain superfamily/Winged helix DNA-binding domain"/>
    <property type="match status" value="1"/>
</dbReference>
<dbReference type="SMART" id="SM00418">
    <property type="entry name" value="HTH_ARSR"/>
    <property type="match status" value="1"/>
</dbReference>
<dbReference type="PRINTS" id="PR00778">
    <property type="entry name" value="HTHARSR"/>
</dbReference>
<dbReference type="InterPro" id="IPR011991">
    <property type="entry name" value="ArsR-like_HTH"/>
</dbReference>
<dbReference type="eggNOG" id="COG0640">
    <property type="taxonomic scope" value="Bacteria"/>
</dbReference>
<keyword evidence="2" id="KW-0238">DNA-binding</keyword>
<dbReference type="GeneID" id="78372388"/>
<dbReference type="Proteomes" id="UP000032336">
    <property type="component" value="Unassembled WGS sequence"/>
</dbReference>
<proteinExistence type="predicted"/>
<keyword evidence="1" id="KW-0805">Transcription regulation</keyword>
<evidence type="ECO:0000313" key="5">
    <source>
        <dbReference type="EMBL" id="KJE77029.1"/>
    </source>
</evidence>
<sequence length="121" mass="13648">MENLEELRKEYELLVSVMCKALNEPKRLLILTLLGERPHTVSDLVEEIGSPQANISQHLAILRDRGLVKATREGTSVTYSLSHQQILTVIATLREVMHDEVGHKQRLFATYVDPTPDTEAS</sequence>
<keyword evidence="3" id="KW-0804">Transcription</keyword>
<evidence type="ECO:0000313" key="6">
    <source>
        <dbReference type="Proteomes" id="UP000032336"/>
    </source>
</evidence>
<dbReference type="RefSeq" id="WP_160290336.1">
    <property type="nucleotide sequence ID" value="NZ_JQKF01000008.1"/>
</dbReference>
<dbReference type="CDD" id="cd00090">
    <property type="entry name" value="HTH_ARSR"/>
    <property type="match status" value="1"/>
</dbReference>
<dbReference type="EMBL" id="JXUW01000008">
    <property type="protein sequence ID" value="KJE77029.1"/>
    <property type="molecule type" value="Genomic_DNA"/>
</dbReference>
<comment type="caution">
    <text evidence="5">The sequence shown here is derived from an EMBL/GenBank/DDBJ whole genome shotgun (WGS) entry which is preliminary data.</text>
</comment>
<dbReference type="PATRIC" id="fig|1121877.4.peg.1268"/>
<dbReference type="GO" id="GO:0003700">
    <property type="term" value="F:DNA-binding transcription factor activity"/>
    <property type="evidence" value="ECO:0007669"/>
    <property type="project" value="InterPro"/>
</dbReference>
<dbReference type="InterPro" id="IPR036390">
    <property type="entry name" value="WH_DNA-bd_sf"/>
</dbReference>
<accession>A0A0D8FVQ0</accession>
<dbReference type="PANTHER" id="PTHR43132">
    <property type="entry name" value="ARSENICAL RESISTANCE OPERON REPRESSOR ARSR-RELATED"/>
    <property type="match status" value="1"/>
</dbReference>
<dbReference type="AlphaFoldDB" id="A0A0D8FVQ0"/>
<feature type="domain" description="HTH arsR-type" evidence="4">
    <location>
        <begin position="7"/>
        <end position="101"/>
    </location>
</feature>
<dbReference type="PROSITE" id="PS50987">
    <property type="entry name" value="HTH_ARSR_2"/>
    <property type="match status" value="1"/>
</dbReference>
<dbReference type="SUPFAM" id="SSF46785">
    <property type="entry name" value="Winged helix' DNA-binding domain"/>
    <property type="match status" value="1"/>
</dbReference>